<gene>
    <name evidence="2" type="ORF">AB0E65_27075</name>
</gene>
<proteinExistence type="predicted"/>
<dbReference type="Proteomes" id="UP001550850">
    <property type="component" value="Unassembled WGS sequence"/>
</dbReference>
<dbReference type="RefSeq" id="WP_108956704.1">
    <property type="nucleotide sequence ID" value="NZ_BEVZ01000009.1"/>
</dbReference>
<feature type="domain" description="DUF6891" evidence="1">
    <location>
        <begin position="121"/>
        <end position="304"/>
    </location>
</feature>
<name>A0ABV2YQT4_9ACTN</name>
<dbReference type="InterPro" id="IPR054186">
    <property type="entry name" value="DUF6891"/>
</dbReference>
<dbReference type="EMBL" id="JBEZUR010000072">
    <property type="protein sequence ID" value="MEU3557841.1"/>
    <property type="molecule type" value="Genomic_DNA"/>
</dbReference>
<organism evidence="2 3">
    <name type="scientific">Streptomyces fragilis</name>
    <dbReference type="NCBI Taxonomy" id="67301"/>
    <lineage>
        <taxon>Bacteria</taxon>
        <taxon>Bacillati</taxon>
        <taxon>Actinomycetota</taxon>
        <taxon>Actinomycetes</taxon>
        <taxon>Kitasatosporales</taxon>
        <taxon>Streptomycetaceae</taxon>
        <taxon>Streptomyces</taxon>
    </lineage>
</organism>
<keyword evidence="3" id="KW-1185">Reference proteome</keyword>
<evidence type="ECO:0000313" key="2">
    <source>
        <dbReference type="EMBL" id="MEU3557841.1"/>
    </source>
</evidence>
<protein>
    <recommendedName>
        <fullName evidence="1">DUF6891 domain-containing protein</fullName>
    </recommendedName>
</protein>
<sequence length="306" mass="33862">MMEMLVMTEPGERVVRPTAGELAALVRRIGAAGDGFLVAQRVPDLPDEYIQVAHRAGGDYQLEYRDGSHDRHFQTFVADPGTVADAMTGWACREQDWSREFEWVLLDMDEPESVPPLELSAEDRQTLEERLRLSLACGYVDRAALAEIAEEYLVTAECRPLTRGQARRLADALWLERVGEQAGWQGETDPERLSRAFARLREHGIVAREDFACCRTCGDAEIGAESQPGDRGFVYFHSQCTEGAALGQGLHLLYGTFDDAGSEATVAVGREVAEAVRAAGLTVRWDGDPARAIVVTPLDWRRRLVG</sequence>
<accession>A0ABV2YQT4</accession>
<evidence type="ECO:0000259" key="1">
    <source>
        <dbReference type="Pfam" id="PF21831"/>
    </source>
</evidence>
<evidence type="ECO:0000313" key="3">
    <source>
        <dbReference type="Proteomes" id="UP001550850"/>
    </source>
</evidence>
<comment type="caution">
    <text evidence="2">The sequence shown here is derived from an EMBL/GenBank/DDBJ whole genome shotgun (WGS) entry which is preliminary data.</text>
</comment>
<reference evidence="2 3" key="1">
    <citation type="submission" date="2024-06" db="EMBL/GenBank/DDBJ databases">
        <title>The Natural Products Discovery Center: Release of the First 8490 Sequenced Strains for Exploring Actinobacteria Biosynthetic Diversity.</title>
        <authorList>
            <person name="Kalkreuter E."/>
            <person name="Kautsar S.A."/>
            <person name="Yang D."/>
            <person name="Bader C.D."/>
            <person name="Teijaro C.N."/>
            <person name="Fluegel L."/>
            <person name="Davis C.M."/>
            <person name="Simpson J.R."/>
            <person name="Lauterbach L."/>
            <person name="Steele A.D."/>
            <person name="Gui C."/>
            <person name="Meng S."/>
            <person name="Li G."/>
            <person name="Viehrig K."/>
            <person name="Ye F."/>
            <person name="Su P."/>
            <person name="Kiefer A.F."/>
            <person name="Nichols A."/>
            <person name="Cepeda A.J."/>
            <person name="Yan W."/>
            <person name="Fan B."/>
            <person name="Jiang Y."/>
            <person name="Adhikari A."/>
            <person name="Zheng C.-J."/>
            <person name="Schuster L."/>
            <person name="Cowan T.M."/>
            <person name="Smanski M.J."/>
            <person name="Chevrette M.G."/>
            <person name="De Carvalho L.P.S."/>
            <person name="Shen B."/>
        </authorList>
    </citation>
    <scope>NUCLEOTIDE SEQUENCE [LARGE SCALE GENOMIC DNA]</scope>
    <source>
        <strain evidence="2 3">NPDC038104</strain>
    </source>
</reference>
<dbReference type="Pfam" id="PF21831">
    <property type="entry name" value="DUF6891"/>
    <property type="match status" value="1"/>
</dbReference>